<evidence type="ECO:0000313" key="3">
    <source>
        <dbReference type="Proteomes" id="UP000603317"/>
    </source>
</evidence>
<evidence type="ECO:0000256" key="1">
    <source>
        <dbReference type="SAM" id="Phobius"/>
    </source>
</evidence>
<accession>A0ABQ1F3D0</accession>
<dbReference type="RefSeq" id="WP_188641086.1">
    <property type="nucleotide sequence ID" value="NZ_BMID01000001.1"/>
</dbReference>
<dbReference type="Proteomes" id="UP000603317">
    <property type="component" value="Unassembled WGS sequence"/>
</dbReference>
<feature type="transmembrane region" description="Helical" evidence="1">
    <location>
        <begin position="157"/>
        <end position="180"/>
    </location>
</feature>
<dbReference type="EMBL" id="BMID01000001">
    <property type="protein sequence ID" value="GFZ98759.1"/>
    <property type="molecule type" value="Genomic_DNA"/>
</dbReference>
<sequence length="228" mass="24495">MQFLTRLFVDHSFDEWASDQTLLAARVLNQAAADLILQTEEDLTKAGWKDGLVDPNAFLREKIAPRIRAVGEPLALMLIEDANEALQSLANERALWSRNIEDAPVHGNSFEGAGDIAATAIPLGAGAAAAAALPYLAISSTSAYFGFVTTTAISWPIVVGGGAIAALGIATGIIEGSRLWSKLEARLRRKSRELIISALLRGTAQRPSILEQLESEYRQTAERARSIA</sequence>
<gene>
    <name evidence="2" type="ORF">GCM10010923_03730</name>
</gene>
<keyword evidence="3" id="KW-1185">Reference proteome</keyword>
<proteinExistence type="predicted"/>
<keyword evidence="1" id="KW-0472">Membrane</keyword>
<protein>
    <submittedName>
        <fullName evidence="2">Uncharacterized protein</fullName>
    </submittedName>
</protein>
<reference evidence="3" key="1">
    <citation type="journal article" date="2019" name="Int. J. Syst. Evol. Microbiol.">
        <title>The Global Catalogue of Microorganisms (GCM) 10K type strain sequencing project: providing services to taxonomists for standard genome sequencing and annotation.</title>
        <authorList>
            <consortium name="The Broad Institute Genomics Platform"/>
            <consortium name="The Broad Institute Genome Sequencing Center for Infectious Disease"/>
            <person name="Wu L."/>
            <person name="Ma J."/>
        </authorList>
    </citation>
    <scope>NUCLEOTIDE SEQUENCE [LARGE SCALE GENOMIC DNA]</scope>
    <source>
        <strain evidence="3">CGMCC 1.15297</strain>
    </source>
</reference>
<name>A0ABQ1F3D0_9SPHN</name>
<organism evidence="2 3">
    <name type="scientific">Blastomonas marina</name>
    <dbReference type="NCBI Taxonomy" id="1867408"/>
    <lineage>
        <taxon>Bacteria</taxon>
        <taxon>Pseudomonadati</taxon>
        <taxon>Pseudomonadota</taxon>
        <taxon>Alphaproteobacteria</taxon>
        <taxon>Sphingomonadales</taxon>
        <taxon>Sphingomonadaceae</taxon>
        <taxon>Blastomonas</taxon>
    </lineage>
</organism>
<keyword evidence="1" id="KW-0812">Transmembrane</keyword>
<evidence type="ECO:0000313" key="2">
    <source>
        <dbReference type="EMBL" id="GFZ98759.1"/>
    </source>
</evidence>
<feature type="transmembrane region" description="Helical" evidence="1">
    <location>
        <begin position="116"/>
        <end position="137"/>
    </location>
</feature>
<comment type="caution">
    <text evidence="2">The sequence shown here is derived from an EMBL/GenBank/DDBJ whole genome shotgun (WGS) entry which is preliminary data.</text>
</comment>
<keyword evidence="1" id="KW-1133">Transmembrane helix</keyword>